<feature type="transmembrane region" description="Helical" evidence="7">
    <location>
        <begin position="78"/>
        <end position="97"/>
    </location>
</feature>
<protein>
    <submittedName>
        <fullName evidence="9">MFS transporter</fullName>
    </submittedName>
</protein>
<dbReference type="PANTHER" id="PTHR43124">
    <property type="entry name" value="PURINE EFFLUX PUMP PBUE"/>
    <property type="match status" value="1"/>
</dbReference>
<gene>
    <name evidence="9" type="ORF">NE675_09540</name>
</gene>
<evidence type="ECO:0000313" key="9">
    <source>
        <dbReference type="EMBL" id="MCQ5343258.1"/>
    </source>
</evidence>
<keyword evidence="10" id="KW-1185">Reference proteome</keyword>
<sequence>MFGTIPLKYVLPLLGLTVSAFIFNTSEFMPIGLLIDISQSFGMTEDQTGIMITIYAWMVALLSLPLMLVLYRIELRKLLLATLSVFALGQFLSGIAVNYPMLVAARILVACAHSVFWSIAAPMAARLVTRVHRPLALSMIITGSSVAMIFGLPLGRVIGLYAGWRMTFVSITVVALLVLIYLFRVVPTQRSNSSFSREDLPRLLKNPLVVSVYLISVLFATAYFTVYSYIEPFLKLVAQFSANGITSTLMLLGVSGLIGSYIFSHFYNHYRYGIIRLGFIGLVSMLSLWQLASSQWEWMLAVCLILGCSSTLFNVTFQAELIRQVPSGATPVAMSIFSGIFNVGIGLGTWIGGRTMAYGFLPYIGYVGAGIGLLALVYCFTAYFHFLGRPDSTLHE</sequence>
<keyword evidence="6 7" id="KW-0472">Membrane</keyword>
<dbReference type="RefSeq" id="WP_062411322.1">
    <property type="nucleotide sequence ID" value="NZ_JAJCIO010000019.1"/>
</dbReference>
<feature type="transmembrane region" description="Helical" evidence="7">
    <location>
        <begin position="166"/>
        <end position="186"/>
    </location>
</feature>
<feature type="transmembrane region" description="Helical" evidence="7">
    <location>
        <begin position="298"/>
        <end position="317"/>
    </location>
</feature>
<keyword evidence="3" id="KW-1003">Cell membrane</keyword>
<dbReference type="CDD" id="cd17324">
    <property type="entry name" value="MFS_NepI_like"/>
    <property type="match status" value="1"/>
</dbReference>
<feature type="transmembrane region" description="Helical" evidence="7">
    <location>
        <begin position="274"/>
        <end position="292"/>
    </location>
</feature>
<evidence type="ECO:0000256" key="7">
    <source>
        <dbReference type="SAM" id="Phobius"/>
    </source>
</evidence>
<comment type="subcellular location">
    <subcellularLocation>
        <location evidence="1">Cell membrane</location>
        <topology evidence="1">Multi-pass membrane protein</topology>
    </subcellularLocation>
</comment>
<feature type="domain" description="Major facilitator superfamily (MFS) profile" evidence="8">
    <location>
        <begin position="12"/>
        <end position="387"/>
    </location>
</feature>
<keyword evidence="4 7" id="KW-0812">Transmembrane</keyword>
<dbReference type="SUPFAM" id="SSF103473">
    <property type="entry name" value="MFS general substrate transporter"/>
    <property type="match status" value="1"/>
</dbReference>
<evidence type="ECO:0000256" key="1">
    <source>
        <dbReference type="ARBA" id="ARBA00004651"/>
    </source>
</evidence>
<evidence type="ECO:0000313" key="10">
    <source>
        <dbReference type="Proteomes" id="UP001206692"/>
    </source>
</evidence>
<feature type="transmembrane region" description="Helical" evidence="7">
    <location>
        <begin position="103"/>
        <end position="123"/>
    </location>
</feature>
<reference evidence="9 10" key="1">
    <citation type="submission" date="2022-06" db="EMBL/GenBank/DDBJ databases">
        <title>Isolation of gut microbiota from human fecal samples.</title>
        <authorList>
            <person name="Pamer E.G."/>
            <person name="Barat B."/>
            <person name="Waligurski E."/>
            <person name="Medina S."/>
            <person name="Paddock L."/>
            <person name="Mostad J."/>
        </authorList>
    </citation>
    <scope>NUCLEOTIDE SEQUENCE [LARGE SCALE GENOMIC DNA]</scope>
    <source>
        <strain evidence="9 10">DFI.1.1</strain>
    </source>
</reference>
<dbReference type="InterPro" id="IPR011701">
    <property type="entry name" value="MFS"/>
</dbReference>
<dbReference type="InterPro" id="IPR050189">
    <property type="entry name" value="MFS_Efflux_Transporters"/>
</dbReference>
<feature type="transmembrane region" description="Helical" evidence="7">
    <location>
        <begin position="9"/>
        <end position="29"/>
    </location>
</feature>
<evidence type="ECO:0000256" key="3">
    <source>
        <dbReference type="ARBA" id="ARBA00022475"/>
    </source>
</evidence>
<accession>A0ABT1STQ1</accession>
<evidence type="ECO:0000259" key="8">
    <source>
        <dbReference type="PROSITE" id="PS50850"/>
    </source>
</evidence>
<name>A0ABT1STQ1_9FIRM</name>
<feature type="transmembrane region" description="Helical" evidence="7">
    <location>
        <begin position="207"/>
        <end position="230"/>
    </location>
</feature>
<feature type="transmembrane region" description="Helical" evidence="7">
    <location>
        <begin position="242"/>
        <end position="262"/>
    </location>
</feature>
<evidence type="ECO:0000256" key="5">
    <source>
        <dbReference type="ARBA" id="ARBA00022989"/>
    </source>
</evidence>
<dbReference type="PROSITE" id="PS50850">
    <property type="entry name" value="MFS"/>
    <property type="match status" value="1"/>
</dbReference>
<keyword evidence="2" id="KW-0813">Transport</keyword>
<dbReference type="InterPro" id="IPR036259">
    <property type="entry name" value="MFS_trans_sf"/>
</dbReference>
<feature type="transmembrane region" description="Helical" evidence="7">
    <location>
        <begin position="49"/>
        <end position="71"/>
    </location>
</feature>
<proteinExistence type="predicted"/>
<dbReference type="PANTHER" id="PTHR43124:SF4">
    <property type="entry name" value="SUGAR EFFLUX TRANSPORTER"/>
    <property type="match status" value="1"/>
</dbReference>
<dbReference type="EMBL" id="JANGEW010000018">
    <property type="protein sequence ID" value="MCQ5343258.1"/>
    <property type="molecule type" value="Genomic_DNA"/>
</dbReference>
<keyword evidence="5 7" id="KW-1133">Transmembrane helix</keyword>
<dbReference type="Proteomes" id="UP001206692">
    <property type="component" value="Unassembled WGS sequence"/>
</dbReference>
<evidence type="ECO:0000256" key="4">
    <source>
        <dbReference type="ARBA" id="ARBA00022692"/>
    </source>
</evidence>
<organism evidence="9 10">
    <name type="scientific">Megasphaera massiliensis</name>
    <dbReference type="NCBI Taxonomy" id="1232428"/>
    <lineage>
        <taxon>Bacteria</taxon>
        <taxon>Bacillati</taxon>
        <taxon>Bacillota</taxon>
        <taxon>Negativicutes</taxon>
        <taxon>Veillonellales</taxon>
        <taxon>Veillonellaceae</taxon>
        <taxon>Megasphaera</taxon>
    </lineage>
</organism>
<feature type="transmembrane region" description="Helical" evidence="7">
    <location>
        <begin position="135"/>
        <end position="154"/>
    </location>
</feature>
<dbReference type="Pfam" id="PF07690">
    <property type="entry name" value="MFS_1"/>
    <property type="match status" value="1"/>
</dbReference>
<comment type="caution">
    <text evidence="9">The sequence shown here is derived from an EMBL/GenBank/DDBJ whole genome shotgun (WGS) entry which is preliminary data.</text>
</comment>
<feature type="transmembrane region" description="Helical" evidence="7">
    <location>
        <begin position="329"/>
        <end position="351"/>
    </location>
</feature>
<dbReference type="InterPro" id="IPR020846">
    <property type="entry name" value="MFS_dom"/>
</dbReference>
<feature type="transmembrane region" description="Helical" evidence="7">
    <location>
        <begin position="363"/>
        <end position="386"/>
    </location>
</feature>
<evidence type="ECO:0000256" key="2">
    <source>
        <dbReference type="ARBA" id="ARBA00022448"/>
    </source>
</evidence>
<dbReference type="Gene3D" id="1.20.1250.20">
    <property type="entry name" value="MFS general substrate transporter like domains"/>
    <property type="match status" value="1"/>
</dbReference>
<evidence type="ECO:0000256" key="6">
    <source>
        <dbReference type="ARBA" id="ARBA00023136"/>
    </source>
</evidence>